<comment type="subcellular location">
    <subcellularLocation>
        <location evidence="1">Cell membrane</location>
        <topology evidence="1">Multi-pass membrane protein</topology>
    </subcellularLocation>
</comment>
<feature type="transmembrane region" description="Helical" evidence="8">
    <location>
        <begin position="308"/>
        <end position="341"/>
    </location>
</feature>
<evidence type="ECO:0000256" key="6">
    <source>
        <dbReference type="ARBA" id="ARBA00023136"/>
    </source>
</evidence>
<keyword evidence="2" id="KW-1003">Cell membrane</keyword>
<reference evidence="9" key="1">
    <citation type="journal article" date="2023" name="Comput. Struct. Biotechnol. J.">
        <title>Discovery of a novel marine Bacteroidetes with a rich repertoire of carbohydrate-active enzymes.</title>
        <authorList>
            <person name="Chen B."/>
            <person name="Liu G."/>
            <person name="Chen Q."/>
            <person name="Wang H."/>
            <person name="Liu L."/>
            <person name="Tang K."/>
        </authorList>
    </citation>
    <scope>NUCLEOTIDE SEQUENCE</scope>
    <source>
        <strain evidence="9">TK19036</strain>
    </source>
</reference>
<feature type="transmembrane region" description="Helical" evidence="8">
    <location>
        <begin position="268"/>
        <end position="288"/>
    </location>
</feature>
<feature type="transmembrane region" description="Helical" evidence="8">
    <location>
        <begin position="386"/>
        <end position="405"/>
    </location>
</feature>
<evidence type="ECO:0000256" key="4">
    <source>
        <dbReference type="ARBA" id="ARBA00022692"/>
    </source>
</evidence>
<name>A0AA49JG43_9BACT</name>
<evidence type="ECO:0000256" key="5">
    <source>
        <dbReference type="ARBA" id="ARBA00022989"/>
    </source>
</evidence>
<gene>
    <name evidence="9" type="ORF">K4G66_11860</name>
</gene>
<sequence length="426" mass="47836">MKGENQLITRLNSLRPEWGGLLLIVFYTILALTNTIFPEDITDFTKAYYAGGKAVWEGNYDALTLLIEQALFTNIPIIAKMFSPLAVFDSWTAGRIFTIVMILCTAGAYILLAKRYCPKHRLLLLILFLINGPLWYCLQLGNTTNAILFLFIVALILWEKGKGYVAGLLIGFCLVIKPFLMLIGLYFLLRRQWGIVLGAATVGLSAAALSVAFFGLQMNLDWYEHCIAAFGGRPMGAFNVQSIGGFLMRLQTGRNFLWDWAPRDLTPVFKFLHTAILFGLIAVTFWLIFGKRAKTSNPGTRVSPHDYLAFSMVLTLSLISSTVSWMHYYLLLLLPWALYLGGRLPLPNDKTNYYLILGSIILCSIPLIEPYLGFGWWERQIARSVVSIYLFGGILFLIALGRAAAQNMLLSSSRSSTVSQQFKKNR</sequence>
<dbReference type="InterPro" id="IPR018584">
    <property type="entry name" value="GT87"/>
</dbReference>
<dbReference type="Pfam" id="PF09594">
    <property type="entry name" value="GT87"/>
    <property type="match status" value="1"/>
</dbReference>
<keyword evidence="3" id="KW-0808">Transferase</keyword>
<proteinExistence type="inferred from homology"/>
<feature type="transmembrane region" description="Helical" evidence="8">
    <location>
        <begin position="195"/>
        <end position="216"/>
    </location>
</feature>
<feature type="transmembrane region" description="Helical" evidence="8">
    <location>
        <begin position="20"/>
        <end position="37"/>
    </location>
</feature>
<keyword evidence="5 8" id="KW-1133">Transmembrane helix</keyword>
<evidence type="ECO:0000256" key="7">
    <source>
        <dbReference type="ARBA" id="ARBA00024033"/>
    </source>
</evidence>
<keyword evidence="4 8" id="KW-0812">Transmembrane</keyword>
<evidence type="ECO:0000256" key="3">
    <source>
        <dbReference type="ARBA" id="ARBA00022679"/>
    </source>
</evidence>
<accession>A0AA49JG43</accession>
<feature type="transmembrane region" description="Helical" evidence="8">
    <location>
        <begin position="134"/>
        <end position="158"/>
    </location>
</feature>
<dbReference type="GO" id="GO:0016758">
    <property type="term" value="F:hexosyltransferase activity"/>
    <property type="evidence" value="ECO:0007669"/>
    <property type="project" value="InterPro"/>
</dbReference>
<dbReference type="EMBL" id="CP120682">
    <property type="protein sequence ID" value="WKN39386.1"/>
    <property type="molecule type" value="Genomic_DNA"/>
</dbReference>
<comment type="similarity">
    <text evidence="7">Belongs to the glycosyltransferase 87 family.</text>
</comment>
<protein>
    <submittedName>
        <fullName evidence="9">Glycosyltransferase family 87 protein</fullName>
    </submittedName>
</protein>
<evidence type="ECO:0000256" key="8">
    <source>
        <dbReference type="SAM" id="Phobius"/>
    </source>
</evidence>
<feature type="transmembrane region" description="Helical" evidence="8">
    <location>
        <begin position="93"/>
        <end position="113"/>
    </location>
</feature>
<feature type="transmembrane region" description="Helical" evidence="8">
    <location>
        <begin position="353"/>
        <end position="374"/>
    </location>
</feature>
<organism evidence="9">
    <name type="scientific">Roseihalotalea indica</name>
    <dbReference type="NCBI Taxonomy" id="2867963"/>
    <lineage>
        <taxon>Bacteria</taxon>
        <taxon>Pseudomonadati</taxon>
        <taxon>Bacteroidota</taxon>
        <taxon>Cytophagia</taxon>
        <taxon>Cytophagales</taxon>
        <taxon>Catalimonadaceae</taxon>
        <taxon>Roseihalotalea</taxon>
    </lineage>
</organism>
<dbReference type="AlphaFoldDB" id="A0AA49JG43"/>
<evidence type="ECO:0000256" key="2">
    <source>
        <dbReference type="ARBA" id="ARBA00022475"/>
    </source>
</evidence>
<evidence type="ECO:0000313" key="9">
    <source>
        <dbReference type="EMBL" id="WKN39386.1"/>
    </source>
</evidence>
<dbReference type="GO" id="GO:0005886">
    <property type="term" value="C:plasma membrane"/>
    <property type="evidence" value="ECO:0007669"/>
    <property type="project" value="UniProtKB-SubCell"/>
</dbReference>
<reference evidence="9" key="2">
    <citation type="journal article" date="2024" name="Antonie Van Leeuwenhoek">
        <title>Roseihalotalea indica gen. nov., sp. nov., a halophilic Bacteroidetes from mesopelagic Southwest Indian Ocean with higher carbohydrate metabolic potential.</title>
        <authorList>
            <person name="Chen B."/>
            <person name="Zhang M."/>
            <person name="Lin D."/>
            <person name="Ye J."/>
            <person name="Tang K."/>
        </authorList>
    </citation>
    <scope>NUCLEOTIDE SEQUENCE</scope>
    <source>
        <strain evidence="9">TK19036</strain>
    </source>
</reference>
<evidence type="ECO:0000256" key="1">
    <source>
        <dbReference type="ARBA" id="ARBA00004651"/>
    </source>
</evidence>
<feature type="transmembrane region" description="Helical" evidence="8">
    <location>
        <begin position="164"/>
        <end position="188"/>
    </location>
</feature>
<keyword evidence="6 8" id="KW-0472">Membrane</keyword>